<keyword evidence="6 9" id="KW-1133">Transmembrane helix</keyword>
<organism evidence="11">
    <name type="scientific">freshwater metagenome</name>
    <dbReference type="NCBI Taxonomy" id="449393"/>
    <lineage>
        <taxon>unclassified sequences</taxon>
        <taxon>metagenomes</taxon>
        <taxon>ecological metagenomes</taxon>
    </lineage>
</organism>
<accession>A0A6J6UZT9</accession>
<evidence type="ECO:0000256" key="6">
    <source>
        <dbReference type="ARBA" id="ARBA00022989"/>
    </source>
</evidence>
<evidence type="ECO:0000256" key="7">
    <source>
        <dbReference type="ARBA" id="ARBA00023136"/>
    </source>
</evidence>
<dbReference type="GO" id="GO:0005886">
    <property type="term" value="C:plasma membrane"/>
    <property type="evidence" value="ECO:0007669"/>
    <property type="project" value="UniProtKB-SubCell"/>
</dbReference>
<feature type="transmembrane region" description="Helical" evidence="9">
    <location>
        <begin position="184"/>
        <end position="210"/>
    </location>
</feature>
<keyword evidence="4" id="KW-0808">Transferase</keyword>
<feature type="transmembrane region" description="Helical" evidence="9">
    <location>
        <begin position="351"/>
        <end position="376"/>
    </location>
</feature>
<feature type="transmembrane region" description="Helical" evidence="9">
    <location>
        <begin position="222"/>
        <end position="253"/>
    </location>
</feature>
<evidence type="ECO:0000256" key="4">
    <source>
        <dbReference type="ARBA" id="ARBA00022679"/>
    </source>
</evidence>
<dbReference type="GO" id="GO:0008610">
    <property type="term" value="P:lipid biosynthetic process"/>
    <property type="evidence" value="ECO:0007669"/>
    <property type="project" value="UniProtKB-ARBA"/>
</dbReference>
<feature type="transmembrane region" description="Helical" evidence="9">
    <location>
        <begin position="413"/>
        <end position="432"/>
    </location>
</feature>
<feature type="domain" description="Glycosyltransferase RgtA/B/C/D-like" evidence="10">
    <location>
        <begin position="142"/>
        <end position="276"/>
    </location>
</feature>
<dbReference type="InterPro" id="IPR038731">
    <property type="entry name" value="RgtA/B/C-like"/>
</dbReference>
<feature type="transmembrane region" description="Helical" evidence="9">
    <location>
        <begin position="260"/>
        <end position="279"/>
    </location>
</feature>
<evidence type="ECO:0000256" key="8">
    <source>
        <dbReference type="SAM" id="MobiDB-lite"/>
    </source>
</evidence>
<feature type="transmembrane region" description="Helical" evidence="9">
    <location>
        <begin position="388"/>
        <end position="407"/>
    </location>
</feature>
<gene>
    <name evidence="11" type="ORF">UFOPK2754_02682</name>
</gene>
<feature type="region of interest" description="Disordered" evidence="8">
    <location>
        <begin position="571"/>
        <end position="591"/>
    </location>
</feature>
<feature type="transmembrane region" description="Helical" evidence="9">
    <location>
        <begin position="142"/>
        <end position="163"/>
    </location>
</feature>
<feature type="transmembrane region" description="Helical" evidence="9">
    <location>
        <begin position="439"/>
        <end position="462"/>
    </location>
</feature>
<evidence type="ECO:0000256" key="9">
    <source>
        <dbReference type="SAM" id="Phobius"/>
    </source>
</evidence>
<dbReference type="GO" id="GO:0016763">
    <property type="term" value="F:pentosyltransferase activity"/>
    <property type="evidence" value="ECO:0007669"/>
    <property type="project" value="TreeGrafter"/>
</dbReference>
<dbReference type="EMBL" id="CAEZYR010000131">
    <property type="protein sequence ID" value="CAB4764834.1"/>
    <property type="molecule type" value="Genomic_DNA"/>
</dbReference>
<keyword evidence="7 9" id="KW-0472">Membrane</keyword>
<keyword evidence="5 9" id="KW-0812">Transmembrane</keyword>
<proteinExistence type="predicted"/>
<dbReference type="AlphaFoldDB" id="A0A6J6UZT9"/>
<name>A0A6J6UZT9_9ZZZZ</name>
<feature type="transmembrane region" description="Helical" evidence="9">
    <location>
        <begin position="38"/>
        <end position="57"/>
    </location>
</feature>
<evidence type="ECO:0000259" key="10">
    <source>
        <dbReference type="Pfam" id="PF13231"/>
    </source>
</evidence>
<evidence type="ECO:0000256" key="2">
    <source>
        <dbReference type="ARBA" id="ARBA00022475"/>
    </source>
</evidence>
<protein>
    <submittedName>
        <fullName evidence="11">Unannotated protein</fullName>
    </submittedName>
</protein>
<reference evidence="11" key="1">
    <citation type="submission" date="2020-05" db="EMBL/GenBank/DDBJ databases">
        <authorList>
            <person name="Chiriac C."/>
            <person name="Salcher M."/>
            <person name="Ghai R."/>
            <person name="Kavagutti S V."/>
        </authorList>
    </citation>
    <scope>NUCLEOTIDE SEQUENCE</scope>
</reference>
<keyword evidence="2" id="KW-1003">Cell membrane</keyword>
<dbReference type="Pfam" id="PF13231">
    <property type="entry name" value="PMT_2"/>
    <property type="match status" value="1"/>
</dbReference>
<dbReference type="PANTHER" id="PTHR33908">
    <property type="entry name" value="MANNOSYLTRANSFERASE YKCB-RELATED"/>
    <property type="match status" value="1"/>
</dbReference>
<sequence length="591" mass="62503">MALFRSHRSLRSFGSRNACPDIDLPTHNAGEGGAPARVAAIVALAAAVVLYLVSGLWQAAHDAPTVDETVDLSSGVATLVRHDLRMNPEHPPLPKVLGAVPALFAHPVVPDTEAWRSGDWFDFADDFVSANRDAGRLDQVLFLARLVPLAEGLACAGLLFVLGRRLFGPGAGATAGVLWLTTPTVVGLAHFLSIDVAFTLATLVVAWTVLNFVDRPDVARAAWLGVACAAALATRHSALSLWAYAVMVALAVLWRVDRRLALRCGAVVIFVACAGVWMATRVLAPTGSGEVFAARSESLVAEASSKSTVARAALALPFPSEFRAGLGYLVVTSDERPAYLFGHAWNGSRAWYFPASLLTKLPLGSLVALVLGPFAMRGRGSDTRRRTLLAIVGPAVVSFGFVLAQPLNLGVRYVLPTLALVLVPAGAVVGWLSTRPRRALAGVALATQFAAMIGAGSHALAWTAPPFRPAYRWVSDSNLDYGQDNDRVATWAAAHPDAWVALLRPRGVDNPAGVRELRGSSPAEVQGWIAVSATRLTQLDRDQLSWLRAYCPVGEIGGSVLLYRLVGPPDASPGPTMPASPCDAGEPSTRS</sequence>
<evidence type="ECO:0000256" key="1">
    <source>
        <dbReference type="ARBA" id="ARBA00004651"/>
    </source>
</evidence>
<evidence type="ECO:0000256" key="3">
    <source>
        <dbReference type="ARBA" id="ARBA00022676"/>
    </source>
</evidence>
<keyword evidence="3" id="KW-0328">Glycosyltransferase</keyword>
<comment type="subcellular location">
    <subcellularLocation>
        <location evidence="1">Cell membrane</location>
        <topology evidence="1">Multi-pass membrane protein</topology>
    </subcellularLocation>
</comment>
<evidence type="ECO:0000313" key="11">
    <source>
        <dbReference type="EMBL" id="CAB4764834.1"/>
    </source>
</evidence>
<evidence type="ECO:0000256" key="5">
    <source>
        <dbReference type="ARBA" id="ARBA00022692"/>
    </source>
</evidence>
<dbReference type="InterPro" id="IPR050297">
    <property type="entry name" value="LipidA_mod_glycosyltrf_83"/>
</dbReference>
<dbReference type="PANTHER" id="PTHR33908:SF11">
    <property type="entry name" value="MEMBRANE PROTEIN"/>
    <property type="match status" value="1"/>
</dbReference>